<evidence type="ECO:0000313" key="3">
    <source>
        <dbReference type="Proteomes" id="UP000308889"/>
    </source>
</evidence>
<sequence length="428" mass="46428">MSIRSEQLLPASFRGVPFEVTSGRLKGGRRTVVHEYPQRDNPYVEDLGRATRQVTIEAFVVGDDYIDRGTALLAEIEKPGSGTLIHPWLGEMTVTVTSVSELKFDTGLGAAYLTFVATEAGDLEFPVMGIDTQTEALEAADELEQSAISKFIDSIDLSIVSEYIDAALSGDLLDVLGVIDSAEIAKVFDFATDVADLASKGLSLLSTDPKVFAQTLAGALGLSKWATTATAWSRVGEQLKNLVSKDKLSSGTKAKIQADREGRPLSDTQKVVMTNRAAVESLARQLLLAQIVGVSALIGTSKDTSAPGAVLTAAAEPFAEQEPIQSYDDLIEVRDQLLDVLDQELLMETDDETYQAIEAARTAVFEAITERADTQSRLFTTVPPDIMPAVVLAYDYHDDANRDREIALRNHIEHEGFCPVEELRISSE</sequence>
<dbReference type="Proteomes" id="UP000308889">
    <property type="component" value="Chromosome"/>
</dbReference>
<gene>
    <name evidence="2" type="ORF">FG381_11945</name>
</gene>
<evidence type="ECO:0000313" key="2">
    <source>
        <dbReference type="EMBL" id="QDA55585.1"/>
    </source>
</evidence>
<feature type="domain" description="DNA circulation N-terminal" evidence="1">
    <location>
        <begin position="8"/>
        <end position="94"/>
    </location>
</feature>
<reference evidence="3" key="1">
    <citation type="submission" date="2019-06" db="EMBL/GenBank/DDBJ databases">
        <authorList>
            <person name="Oh B.S."/>
        </authorList>
    </citation>
    <scope>NUCLEOTIDE SEQUENCE [LARGE SCALE GENOMIC DNA]</scope>
    <source>
        <strain evidence="3">KGMB03119</strain>
    </source>
</reference>
<dbReference type="InterPro" id="IPR009826">
    <property type="entry name" value="DNA_circ_N"/>
</dbReference>
<protein>
    <recommendedName>
        <fullName evidence="1">DNA circulation N-terminal domain-containing protein</fullName>
    </recommendedName>
</protein>
<name>A0ABX5VHG4_9BURK</name>
<proteinExistence type="predicted"/>
<evidence type="ECO:0000259" key="1">
    <source>
        <dbReference type="Pfam" id="PF07157"/>
    </source>
</evidence>
<accession>A0ABX5VHG4</accession>
<dbReference type="Pfam" id="PF07157">
    <property type="entry name" value="DNA_circ_N"/>
    <property type="match status" value="1"/>
</dbReference>
<dbReference type="RefSeq" id="WP_139688993.1">
    <property type="nucleotide sequence ID" value="NZ_CP040882.1"/>
</dbReference>
<dbReference type="EMBL" id="CP040882">
    <property type="protein sequence ID" value="QDA55585.1"/>
    <property type="molecule type" value="Genomic_DNA"/>
</dbReference>
<keyword evidence="3" id="KW-1185">Reference proteome</keyword>
<organism evidence="2 3">
    <name type="scientific">Sutterella faecalis</name>
    <dbReference type="NCBI Taxonomy" id="2584944"/>
    <lineage>
        <taxon>Bacteria</taxon>
        <taxon>Pseudomonadati</taxon>
        <taxon>Pseudomonadota</taxon>
        <taxon>Betaproteobacteria</taxon>
        <taxon>Burkholderiales</taxon>
        <taxon>Sutterellaceae</taxon>
        <taxon>Sutterella</taxon>
    </lineage>
</organism>